<sequence length="185" mass="21015">MPLYDIIKTIEESANAKISEINKEFDEKINSLIEEYNGKISKKESEFLNSAKNEIKTQVKKEKFLLNTQEAKIILEKRWSLIDKVYGKVLDKLAAMDSEEKEKFFHGLLKNCPAKGNIIAPQNDKKILEKIKGDGQTIAETNRSSKGGFIFEGEKARIDNSFENIIASIQEETEVEVGKILFGQN</sequence>
<dbReference type="STRING" id="1797985.A2Y83_04685"/>
<proteinExistence type="predicted"/>
<evidence type="ECO:0000313" key="2">
    <source>
        <dbReference type="Proteomes" id="UP000178323"/>
    </source>
</evidence>
<dbReference type="EMBL" id="MFFS01000031">
    <property type="protein sequence ID" value="OGF22281.1"/>
    <property type="molecule type" value="Genomic_DNA"/>
</dbReference>
<dbReference type="AlphaFoldDB" id="A0A1F5S7M8"/>
<reference evidence="1 2" key="1">
    <citation type="journal article" date="2016" name="Nat. Commun.">
        <title>Thousands of microbial genomes shed light on interconnected biogeochemical processes in an aquifer system.</title>
        <authorList>
            <person name="Anantharaman K."/>
            <person name="Brown C.T."/>
            <person name="Hug L.A."/>
            <person name="Sharon I."/>
            <person name="Castelle C.J."/>
            <person name="Probst A.J."/>
            <person name="Thomas B.C."/>
            <person name="Singh A."/>
            <person name="Wilkins M.J."/>
            <person name="Karaoz U."/>
            <person name="Brodie E.L."/>
            <person name="Williams K.H."/>
            <person name="Hubbard S.S."/>
            <person name="Banfield J.F."/>
        </authorList>
    </citation>
    <scope>NUCLEOTIDE SEQUENCE [LARGE SCALE GENOMIC DNA]</scope>
</reference>
<name>A0A1F5S7M8_9BACT</name>
<comment type="caution">
    <text evidence="1">The sequence shown here is derived from an EMBL/GenBank/DDBJ whole genome shotgun (WGS) entry which is preliminary data.</text>
</comment>
<dbReference type="Gene3D" id="3.30.2320.30">
    <property type="entry name" value="ATP synthase, E subunit, C-terminal"/>
    <property type="match status" value="1"/>
</dbReference>
<evidence type="ECO:0008006" key="3">
    <source>
        <dbReference type="Google" id="ProtNLM"/>
    </source>
</evidence>
<dbReference type="Proteomes" id="UP000178323">
    <property type="component" value="Unassembled WGS sequence"/>
</dbReference>
<gene>
    <name evidence="1" type="ORF">A2Y83_04685</name>
</gene>
<organism evidence="1 2">
    <name type="scientific">Candidatus Falkowbacteria bacterium RBG_13_39_14</name>
    <dbReference type="NCBI Taxonomy" id="1797985"/>
    <lineage>
        <taxon>Bacteria</taxon>
        <taxon>Candidatus Falkowiibacteriota</taxon>
    </lineage>
</organism>
<dbReference type="InterPro" id="IPR038495">
    <property type="entry name" value="ATPase_E_C"/>
</dbReference>
<evidence type="ECO:0000313" key="1">
    <source>
        <dbReference type="EMBL" id="OGF22281.1"/>
    </source>
</evidence>
<dbReference type="SUPFAM" id="SSF160527">
    <property type="entry name" value="V-type ATPase subunit E-like"/>
    <property type="match status" value="1"/>
</dbReference>
<protein>
    <recommendedName>
        <fullName evidence="3">V-ATPase subunit E</fullName>
    </recommendedName>
</protein>
<accession>A0A1F5S7M8</accession>